<keyword evidence="9" id="KW-0090">Biological rhythms</keyword>
<dbReference type="OMA" id="TINHWPA"/>
<dbReference type="PANTHER" id="PTHR12461">
    <property type="entry name" value="HYPOXIA-INDUCIBLE FACTOR 1 ALPHA INHIBITOR-RELATED"/>
    <property type="match status" value="1"/>
</dbReference>
<dbReference type="SUPFAM" id="SSF51197">
    <property type="entry name" value="Clavaminate synthase-like"/>
    <property type="match status" value="1"/>
</dbReference>
<dbReference type="GO" id="GO:0003682">
    <property type="term" value="F:chromatin binding"/>
    <property type="evidence" value="ECO:0007669"/>
    <property type="project" value="UniProtKB-ARBA"/>
</dbReference>
<comment type="cofactor">
    <cofactor evidence="1">
        <name>Fe(2+)</name>
        <dbReference type="ChEBI" id="CHEBI:29033"/>
    </cofactor>
</comment>
<keyword evidence="11" id="KW-0539">Nucleus</keyword>
<evidence type="ECO:0000256" key="12">
    <source>
        <dbReference type="ARBA" id="ARBA00023306"/>
    </source>
</evidence>
<evidence type="ECO:0000256" key="6">
    <source>
        <dbReference type="ARBA" id="ARBA00023002"/>
    </source>
</evidence>
<keyword evidence="3" id="KW-0479">Metal-binding</keyword>
<comment type="subcellular location">
    <subcellularLocation>
        <location evidence="2">Nucleus</location>
    </subcellularLocation>
</comment>
<keyword evidence="10" id="KW-0804">Transcription</keyword>
<keyword evidence="6" id="KW-0560">Oxidoreductase</keyword>
<evidence type="ECO:0000256" key="3">
    <source>
        <dbReference type="ARBA" id="ARBA00022723"/>
    </source>
</evidence>
<dbReference type="GO" id="GO:0046872">
    <property type="term" value="F:metal ion binding"/>
    <property type="evidence" value="ECO:0007669"/>
    <property type="project" value="UniProtKB-KW"/>
</dbReference>
<name>A0A8W8K3T9_MAGGI</name>
<evidence type="ECO:0000313" key="15">
    <source>
        <dbReference type="EnsemblMetazoa" id="G21831.1:cds"/>
    </source>
</evidence>
<dbReference type="GO" id="GO:0010468">
    <property type="term" value="P:regulation of gene expression"/>
    <property type="evidence" value="ECO:0007669"/>
    <property type="project" value="UniProtKB-ARBA"/>
</dbReference>
<keyword evidence="8" id="KW-0805">Transcription regulation</keyword>
<dbReference type="AlphaFoldDB" id="A0A8W8K3T9"/>
<protein>
    <recommendedName>
        <fullName evidence="13">JmjC domain-containing protein 5</fullName>
    </recommendedName>
</protein>
<evidence type="ECO:0000256" key="9">
    <source>
        <dbReference type="ARBA" id="ARBA00023108"/>
    </source>
</evidence>
<evidence type="ECO:0000256" key="2">
    <source>
        <dbReference type="ARBA" id="ARBA00004123"/>
    </source>
</evidence>
<evidence type="ECO:0000259" key="14">
    <source>
        <dbReference type="PROSITE" id="PS51184"/>
    </source>
</evidence>
<evidence type="ECO:0000256" key="4">
    <source>
        <dbReference type="ARBA" id="ARBA00022853"/>
    </source>
</evidence>
<dbReference type="GO" id="GO:0031648">
    <property type="term" value="P:protein destabilization"/>
    <property type="evidence" value="ECO:0007669"/>
    <property type="project" value="UniProtKB-ARBA"/>
</dbReference>
<keyword evidence="5" id="KW-0223">Dioxygenase</keyword>
<dbReference type="Gene3D" id="2.60.120.650">
    <property type="entry name" value="Cupin"/>
    <property type="match status" value="1"/>
</dbReference>
<evidence type="ECO:0000256" key="1">
    <source>
        <dbReference type="ARBA" id="ARBA00001954"/>
    </source>
</evidence>
<keyword evidence="12" id="KW-0131">Cell cycle</keyword>
<evidence type="ECO:0000256" key="5">
    <source>
        <dbReference type="ARBA" id="ARBA00022964"/>
    </source>
</evidence>
<dbReference type="FunFam" id="2.60.120.650:FF:000019">
    <property type="entry name" value="Bifunctional peptidase and arginyl-hydroxylase JMJD5"/>
    <property type="match status" value="1"/>
</dbReference>
<dbReference type="SMART" id="SM00558">
    <property type="entry name" value="JmjC"/>
    <property type="match status" value="1"/>
</dbReference>
<keyword evidence="4" id="KW-0156">Chromatin regulator</keyword>
<accession>A0A8W8K3T9</accession>
<evidence type="ECO:0000256" key="13">
    <source>
        <dbReference type="ARBA" id="ARBA00049800"/>
    </source>
</evidence>
<evidence type="ECO:0000256" key="7">
    <source>
        <dbReference type="ARBA" id="ARBA00023004"/>
    </source>
</evidence>
<evidence type="ECO:0000256" key="8">
    <source>
        <dbReference type="ARBA" id="ARBA00023015"/>
    </source>
</evidence>
<dbReference type="Pfam" id="PF13621">
    <property type="entry name" value="Cupin_8"/>
    <property type="match status" value="1"/>
</dbReference>
<evidence type="ECO:0000256" key="11">
    <source>
        <dbReference type="ARBA" id="ARBA00023242"/>
    </source>
</evidence>
<dbReference type="PROSITE" id="PS51184">
    <property type="entry name" value="JMJC"/>
    <property type="match status" value="1"/>
</dbReference>
<keyword evidence="7" id="KW-0408">Iron</keyword>
<dbReference type="GO" id="GO:0048511">
    <property type="term" value="P:rhythmic process"/>
    <property type="evidence" value="ECO:0007669"/>
    <property type="project" value="UniProtKB-KW"/>
</dbReference>
<reference evidence="15" key="1">
    <citation type="submission" date="2022-08" db="UniProtKB">
        <authorList>
            <consortium name="EnsemblMetazoa"/>
        </authorList>
    </citation>
    <scope>IDENTIFICATION</scope>
    <source>
        <strain evidence="15">05x7-T-G4-1.051#20</strain>
    </source>
</reference>
<dbReference type="Proteomes" id="UP000005408">
    <property type="component" value="Unassembled WGS sequence"/>
</dbReference>
<feature type="domain" description="JmjC" evidence="14">
    <location>
        <begin position="288"/>
        <end position="422"/>
    </location>
</feature>
<dbReference type="OrthoDB" id="47172at2759"/>
<organism evidence="15 16">
    <name type="scientific">Magallana gigas</name>
    <name type="common">Pacific oyster</name>
    <name type="synonym">Crassostrea gigas</name>
    <dbReference type="NCBI Taxonomy" id="29159"/>
    <lineage>
        <taxon>Eukaryota</taxon>
        <taxon>Metazoa</taxon>
        <taxon>Spiralia</taxon>
        <taxon>Lophotrochozoa</taxon>
        <taxon>Mollusca</taxon>
        <taxon>Bivalvia</taxon>
        <taxon>Autobranchia</taxon>
        <taxon>Pteriomorphia</taxon>
        <taxon>Ostreida</taxon>
        <taxon>Ostreoidea</taxon>
        <taxon>Ostreidae</taxon>
        <taxon>Magallana</taxon>
    </lineage>
</organism>
<dbReference type="PANTHER" id="PTHR12461:SF106">
    <property type="entry name" value="BIFUNCTIONAL PEPTIDASE AND ARGINYL-HYDROXYLASE JMJD5"/>
    <property type="match status" value="1"/>
</dbReference>
<evidence type="ECO:0000256" key="10">
    <source>
        <dbReference type="ARBA" id="ARBA00023163"/>
    </source>
</evidence>
<proteinExistence type="predicted"/>
<dbReference type="GO" id="GO:0051864">
    <property type="term" value="F:histone H3K36 demethylase activity"/>
    <property type="evidence" value="ECO:0007669"/>
    <property type="project" value="TreeGrafter"/>
</dbReference>
<dbReference type="InterPro" id="IPR003347">
    <property type="entry name" value="JmjC_dom"/>
</dbReference>
<sequence>MSTNSKTLLCILPNCKEGLLKGIKNRQFLDDVLLEMFNDCCTAFYIGDFVSAKELCKPVLDYTWEKLNTGYWKDVDVNWRYMYTLGSAVLSICKYITETKSDMDEDLYRDITKTIDTGILMGAPVFDNVLDRLMHAFSDIYKNSVKSVTVNKRKLIDEGKHIDAKTKKAFPSAAGSEKIIINSDKEIKRCYRPSLETFKHQYLDNHTAVILTGLMDHWPAVNGSKSWSLDRIRSMAGHRLVPVEIGSKYTEENWTQSLMTVSEFIEKFINNSSGCTSTGYLAQHQLFDQIPEMREDIIIPDYCCLGSEDEVDINAWFGPQGTVSPLHQDPKENFLTQVFGEKYIRLYSTDFTKHVYPHETMLLKNTSQVDIENPDFERFPLFRNASYSECILKAGEMLYIPKEHWHFVKSLSISFSVSFWWK</sequence>
<keyword evidence="16" id="KW-1185">Reference proteome</keyword>
<evidence type="ECO:0000313" key="16">
    <source>
        <dbReference type="Proteomes" id="UP000005408"/>
    </source>
</evidence>
<dbReference type="InterPro" id="IPR041667">
    <property type="entry name" value="Cupin_8"/>
</dbReference>
<dbReference type="EnsemblMetazoa" id="G21831.1">
    <property type="protein sequence ID" value="G21831.1:cds"/>
    <property type="gene ID" value="G21831"/>
</dbReference>
<dbReference type="GO" id="GO:0005634">
    <property type="term" value="C:nucleus"/>
    <property type="evidence" value="ECO:0007669"/>
    <property type="project" value="UniProtKB-SubCell"/>
</dbReference>